<evidence type="ECO:0000256" key="2">
    <source>
        <dbReference type="ARBA" id="ARBA00005752"/>
    </source>
</evidence>
<keyword evidence="8" id="KW-0061">Asparagine biosynthesis</keyword>
<feature type="active site" description="For GATase activity" evidence="8">
    <location>
        <position position="2"/>
    </location>
</feature>
<dbReference type="GO" id="GO:0005829">
    <property type="term" value="C:cytosol"/>
    <property type="evidence" value="ECO:0007669"/>
    <property type="project" value="TreeGrafter"/>
</dbReference>
<feature type="site" description="Important for beta-aspartyl-AMP intermediate formation" evidence="10">
    <location>
        <position position="375"/>
    </location>
</feature>
<feature type="domain" description="Glutamine amidotransferase type-2" evidence="11">
    <location>
        <begin position="2"/>
        <end position="217"/>
    </location>
</feature>
<protein>
    <recommendedName>
        <fullName evidence="3">asparagine synthase (glutamine-hydrolyzing)</fullName>
        <ecNumber evidence="3">6.3.5.4</ecNumber>
    </recommendedName>
</protein>
<sequence length="642" mass="72216">MCGIAGFWSPGVQADEGLLLLERMHTAMQHRGPDGFGNRHRDGVFFTHRRLAIIDLSPRGHQPMHSDSGRFVITFNGEVYNYAALRKQLEAEGHAPKWNGTSDTEVMLAAIEAWGLENAVRRFVGMFAFALWDERERRLHLVRDRVGIKPLYWTQTAHGVAFASELKALHFFPGFDTSVHRGALAGFLRSNCVVGEQSIFEGTYRLSPGTILTFTEAGRAPSRSVYWSAVDVARAGLARPFEGTENEALDRLDVLMRDAVSLRMVSDVPLGAFLSGGIDSSLVVAMMQVQSARPVHTFSIQNETAAYDEGPAARAVAQHLGTHHTALTVTAKDALDLIPRLPRIYDEPFADSSQLPTLLVSQLARRQVTVALSGDGGDELFGGYTRHVWGPRLWNLERRLPEALRFALADAITARSPQKWDEFFLRARPLLPALRIMGIRMHKAAAALRVADPVGIHHMLSSHWLPRDNVLLQPSEISTSTAPLLPGADVADEFMLRDLLGYLPDDILTKVDRATMAFSLEGREPLLDHRLIEFAWSLPLKFKVRGTTGKWLLRRLLRRYVPQALVSGPKMGFGIPLGDWLRGPLRDWAEALIDEKRLRDEGTFDARLVHQRWKEHLDGTRPWEFHLWDVLIFQAWRDTWRA</sequence>
<dbReference type="InterPro" id="IPR006426">
    <property type="entry name" value="Asn_synth_AEB"/>
</dbReference>
<dbReference type="PROSITE" id="PS51278">
    <property type="entry name" value="GATASE_TYPE_2"/>
    <property type="match status" value="1"/>
</dbReference>
<dbReference type="PIRSF" id="PIRSF001589">
    <property type="entry name" value="Asn_synthetase_glu-h"/>
    <property type="match status" value="1"/>
</dbReference>
<comment type="similarity">
    <text evidence="2">Belongs to the asparagine synthetase family.</text>
</comment>
<evidence type="ECO:0000256" key="7">
    <source>
        <dbReference type="ARBA" id="ARBA00048741"/>
    </source>
</evidence>
<dbReference type="CDD" id="cd01991">
    <property type="entry name" value="Asn_synthase_B_C"/>
    <property type="match status" value="1"/>
</dbReference>
<name>A0A2W5TP23_9BACT</name>
<evidence type="ECO:0000256" key="4">
    <source>
        <dbReference type="ARBA" id="ARBA00022741"/>
    </source>
</evidence>
<dbReference type="InterPro" id="IPR033738">
    <property type="entry name" value="AsnB_N"/>
</dbReference>
<dbReference type="InterPro" id="IPR029055">
    <property type="entry name" value="Ntn_hydrolases_N"/>
</dbReference>
<accession>A0A2W5TP23</accession>
<dbReference type="Pfam" id="PF00733">
    <property type="entry name" value="Asn_synthase"/>
    <property type="match status" value="1"/>
</dbReference>
<evidence type="ECO:0000313" key="12">
    <source>
        <dbReference type="EMBL" id="PZR14416.1"/>
    </source>
</evidence>
<dbReference type="PANTHER" id="PTHR43284">
    <property type="entry name" value="ASPARAGINE SYNTHETASE (GLUTAMINE-HYDROLYZING)"/>
    <property type="match status" value="1"/>
</dbReference>
<dbReference type="EC" id="6.3.5.4" evidence="3"/>
<dbReference type="Gene3D" id="3.60.20.10">
    <property type="entry name" value="Glutamine Phosphoribosylpyrophosphate, subunit 1, domain 1"/>
    <property type="match status" value="1"/>
</dbReference>
<evidence type="ECO:0000256" key="9">
    <source>
        <dbReference type="PIRSR" id="PIRSR001589-2"/>
    </source>
</evidence>
<dbReference type="Gene3D" id="3.40.50.620">
    <property type="entry name" value="HUPs"/>
    <property type="match status" value="1"/>
</dbReference>
<feature type="binding site" evidence="9">
    <location>
        <begin position="373"/>
        <end position="374"/>
    </location>
    <ligand>
        <name>ATP</name>
        <dbReference type="ChEBI" id="CHEBI:30616"/>
    </ligand>
</feature>
<keyword evidence="6 8" id="KW-0315">Glutamine amidotransferase</keyword>
<comment type="pathway">
    <text evidence="1">Amino-acid biosynthesis; L-asparagine biosynthesis; L-asparagine from L-aspartate (L-Gln route): step 1/1.</text>
</comment>
<proteinExistence type="inferred from homology"/>
<dbReference type="SUPFAM" id="SSF52402">
    <property type="entry name" value="Adenine nucleotide alpha hydrolases-like"/>
    <property type="match status" value="1"/>
</dbReference>
<dbReference type="GO" id="GO:0004066">
    <property type="term" value="F:asparagine synthase (glutamine-hydrolyzing) activity"/>
    <property type="evidence" value="ECO:0007669"/>
    <property type="project" value="UniProtKB-EC"/>
</dbReference>
<evidence type="ECO:0000256" key="8">
    <source>
        <dbReference type="PIRSR" id="PIRSR001589-1"/>
    </source>
</evidence>
<dbReference type="EMBL" id="QFQP01000007">
    <property type="protein sequence ID" value="PZR14416.1"/>
    <property type="molecule type" value="Genomic_DNA"/>
</dbReference>
<gene>
    <name evidence="12" type="primary">asnB</name>
    <name evidence="12" type="ORF">DI536_10165</name>
</gene>
<dbReference type="AlphaFoldDB" id="A0A2W5TP23"/>
<evidence type="ECO:0000313" key="13">
    <source>
        <dbReference type="Proteomes" id="UP000249061"/>
    </source>
</evidence>
<dbReference type="InterPro" id="IPR017932">
    <property type="entry name" value="GATase_2_dom"/>
</dbReference>
<keyword evidence="4 9" id="KW-0547">Nucleotide-binding</keyword>
<organism evidence="12 13">
    <name type="scientific">Archangium gephyra</name>
    <dbReference type="NCBI Taxonomy" id="48"/>
    <lineage>
        <taxon>Bacteria</taxon>
        <taxon>Pseudomonadati</taxon>
        <taxon>Myxococcota</taxon>
        <taxon>Myxococcia</taxon>
        <taxon>Myxococcales</taxon>
        <taxon>Cystobacterineae</taxon>
        <taxon>Archangiaceae</taxon>
        <taxon>Archangium</taxon>
    </lineage>
</organism>
<dbReference type="NCBIfam" id="TIGR01536">
    <property type="entry name" value="asn_synth_AEB"/>
    <property type="match status" value="1"/>
</dbReference>
<dbReference type="InterPro" id="IPR014729">
    <property type="entry name" value="Rossmann-like_a/b/a_fold"/>
</dbReference>
<evidence type="ECO:0000256" key="6">
    <source>
        <dbReference type="ARBA" id="ARBA00022962"/>
    </source>
</evidence>
<dbReference type="CDD" id="cd00712">
    <property type="entry name" value="AsnB"/>
    <property type="match status" value="1"/>
</dbReference>
<keyword evidence="5 9" id="KW-0067">ATP-binding</keyword>
<keyword evidence="8" id="KW-0028">Amino-acid biosynthesis</keyword>
<dbReference type="GO" id="GO:0006529">
    <property type="term" value="P:asparagine biosynthetic process"/>
    <property type="evidence" value="ECO:0007669"/>
    <property type="project" value="UniProtKB-KW"/>
</dbReference>
<dbReference type="SUPFAM" id="SSF56235">
    <property type="entry name" value="N-terminal nucleophile aminohydrolases (Ntn hydrolases)"/>
    <property type="match status" value="1"/>
</dbReference>
<evidence type="ECO:0000256" key="5">
    <source>
        <dbReference type="ARBA" id="ARBA00022840"/>
    </source>
</evidence>
<feature type="binding site" evidence="9">
    <location>
        <position position="300"/>
    </location>
    <ligand>
        <name>ATP</name>
        <dbReference type="ChEBI" id="CHEBI:30616"/>
    </ligand>
</feature>
<dbReference type="Proteomes" id="UP000249061">
    <property type="component" value="Unassembled WGS sequence"/>
</dbReference>
<evidence type="ECO:0000259" key="11">
    <source>
        <dbReference type="PROSITE" id="PS51278"/>
    </source>
</evidence>
<dbReference type="InterPro" id="IPR051786">
    <property type="entry name" value="ASN_synthetase/amidase"/>
</dbReference>
<evidence type="ECO:0000256" key="1">
    <source>
        <dbReference type="ARBA" id="ARBA00005187"/>
    </source>
</evidence>
<dbReference type="GO" id="GO:0005524">
    <property type="term" value="F:ATP binding"/>
    <property type="evidence" value="ECO:0007669"/>
    <property type="project" value="UniProtKB-KW"/>
</dbReference>
<comment type="caution">
    <text evidence="12">The sequence shown here is derived from an EMBL/GenBank/DDBJ whole genome shotgun (WGS) entry which is preliminary data.</text>
</comment>
<comment type="catalytic activity">
    <reaction evidence="7">
        <text>L-aspartate + L-glutamine + ATP + H2O = L-asparagine + L-glutamate + AMP + diphosphate + H(+)</text>
        <dbReference type="Rhea" id="RHEA:12228"/>
        <dbReference type="ChEBI" id="CHEBI:15377"/>
        <dbReference type="ChEBI" id="CHEBI:15378"/>
        <dbReference type="ChEBI" id="CHEBI:29985"/>
        <dbReference type="ChEBI" id="CHEBI:29991"/>
        <dbReference type="ChEBI" id="CHEBI:30616"/>
        <dbReference type="ChEBI" id="CHEBI:33019"/>
        <dbReference type="ChEBI" id="CHEBI:58048"/>
        <dbReference type="ChEBI" id="CHEBI:58359"/>
        <dbReference type="ChEBI" id="CHEBI:456215"/>
        <dbReference type="EC" id="6.3.5.4"/>
    </reaction>
</comment>
<reference evidence="12 13" key="1">
    <citation type="submission" date="2017-08" db="EMBL/GenBank/DDBJ databases">
        <title>Infants hospitalized years apart are colonized by the same room-sourced microbial strains.</title>
        <authorList>
            <person name="Brooks B."/>
            <person name="Olm M.R."/>
            <person name="Firek B.A."/>
            <person name="Baker R."/>
            <person name="Thomas B.C."/>
            <person name="Morowitz M.J."/>
            <person name="Banfield J.F."/>
        </authorList>
    </citation>
    <scope>NUCLEOTIDE SEQUENCE [LARGE SCALE GENOMIC DNA]</scope>
    <source>
        <strain evidence="12">S2_003_000_R2_14</strain>
    </source>
</reference>
<feature type="binding site" evidence="9">
    <location>
        <position position="103"/>
    </location>
    <ligand>
        <name>L-glutamine</name>
        <dbReference type="ChEBI" id="CHEBI:58359"/>
    </ligand>
</feature>
<dbReference type="Pfam" id="PF13537">
    <property type="entry name" value="GATase_7"/>
    <property type="match status" value="1"/>
</dbReference>
<dbReference type="InterPro" id="IPR001962">
    <property type="entry name" value="Asn_synthase"/>
</dbReference>
<dbReference type="PANTHER" id="PTHR43284:SF1">
    <property type="entry name" value="ASPARAGINE SYNTHETASE"/>
    <property type="match status" value="1"/>
</dbReference>
<evidence type="ECO:0000256" key="3">
    <source>
        <dbReference type="ARBA" id="ARBA00012737"/>
    </source>
</evidence>
<evidence type="ECO:0000256" key="10">
    <source>
        <dbReference type="PIRSR" id="PIRSR001589-3"/>
    </source>
</evidence>